<reference evidence="3" key="1">
    <citation type="submission" date="2016-06" db="UniProtKB">
        <authorList>
            <consortium name="WormBaseParasite"/>
        </authorList>
    </citation>
    <scope>IDENTIFICATION</scope>
</reference>
<protein>
    <submittedName>
        <fullName evidence="1 3">Uncharacterized protein</fullName>
    </submittedName>
</protein>
<gene>
    <name evidence="1" type="ORF">SSLN_LOCUS18133</name>
</gene>
<dbReference type="AlphaFoldDB" id="A0A183TNT5"/>
<keyword evidence="2" id="KW-1185">Reference proteome</keyword>
<evidence type="ECO:0000313" key="1">
    <source>
        <dbReference type="EMBL" id="VDM04519.1"/>
    </source>
</evidence>
<dbReference type="EMBL" id="UYSU01043754">
    <property type="protein sequence ID" value="VDM04519.1"/>
    <property type="molecule type" value="Genomic_DNA"/>
</dbReference>
<reference evidence="1 2" key="2">
    <citation type="submission" date="2018-11" db="EMBL/GenBank/DDBJ databases">
        <authorList>
            <consortium name="Pathogen Informatics"/>
        </authorList>
    </citation>
    <scope>NUCLEOTIDE SEQUENCE [LARGE SCALE GENOMIC DNA]</scope>
    <source>
        <strain evidence="1 2">NST_G2</strain>
    </source>
</reference>
<dbReference type="Proteomes" id="UP000275846">
    <property type="component" value="Unassembled WGS sequence"/>
</dbReference>
<evidence type="ECO:0000313" key="2">
    <source>
        <dbReference type="Proteomes" id="UP000275846"/>
    </source>
</evidence>
<sequence>METRWCQLRNVIQSTALKVLGRARRQHQDCFDDNDADISNLITEKNRLQKAYMEFRTEATKAAFFRCRRQVRQRLRKMQDAWMIRKAEEVQGSVLNCSSAISDAAIDPLPHVGTNIDLDLLTSLAEIIRSMQQISSVKAPGFGAIPPEVYKHDGSRLMVDFTTLF</sequence>
<dbReference type="WBParaSite" id="SSLN_0001881601-mRNA-1">
    <property type="protein sequence ID" value="SSLN_0001881601-mRNA-1"/>
    <property type="gene ID" value="SSLN_0001881601"/>
</dbReference>
<proteinExistence type="predicted"/>
<organism evidence="3">
    <name type="scientific">Schistocephalus solidus</name>
    <name type="common">Tapeworm</name>
    <dbReference type="NCBI Taxonomy" id="70667"/>
    <lineage>
        <taxon>Eukaryota</taxon>
        <taxon>Metazoa</taxon>
        <taxon>Spiralia</taxon>
        <taxon>Lophotrochozoa</taxon>
        <taxon>Platyhelminthes</taxon>
        <taxon>Cestoda</taxon>
        <taxon>Eucestoda</taxon>
        <taxon>Diphyllobothriidea</taxon>
        <taxon>Diphyllobothriidae</taxon>
        <taxon>Schistocephalus</taxon>
    </lineage>
</organism>
<name>A0A183TNT5_SCHSO</name>
<accession>A0A183TNT5</accession>
<evidence type="ECO:0000313" key="3">
    <source>
        <dbReference type="WBParaSite" id="SSLN_0001881601-mRNA-1"/>
    </source>
</evidence>